<protein>
    <submittedName>
        <fullName evidence="2">Putative secreted protein</fullName>
    </submittedName>
</protein>
<keyword evidence="1" id="KW-0812">Transmembrane</keyword>
<evidence type="ECO:0000256" key="1">
    <source>
        <dbReference type="SAM" id="Phobius"/>
    </source>
</evidence>
<proteinExistence type="predicted"/>
<evidence type="ECO:0000313" key="2">
    <source>
        <dbReference type="EMBL" id="MBW74349.1"/>
    </source>
</evidence>
<sequence length="84" mass="9282">MDHPSGFRPATSVVLFYKPFLISLSLSLSLSLSRALSLWLSRHVRPLVDDCCTVTINYTRAHDVTRCLPEKVVVVADAAANQNP</sequence>
<organism evidence="2">
    <name type="scientific">Anopheles darlingi</name>
    <name type="common">Mosquito</name>
    <dbReference type="NCBI Taxonomy" id="43151"/>
    <lineage>
        <taxon>Eukaryota</taxon>
        <taxon>Metazoa</taxon>
        <taxon>Ecdysozoa</taxon>
        <taxon>Arthropoda</taxon>
        <taxon>Hexapoda</taxon>
        <taxon>Insecta</taxon>
        <taxon>Pterygota</taxon>
        <taxon>Neoptera</taxon>
        <taxon>Endopterygota</taxon>
        <taxon>Diptera</taxon>
        <taxon>Nematocera</taxon>
        <taxon>Culicoidea</taxon>
        <taxon>Culicidae</taxon>
        <taxon>Anophelinae</taxon>
        <taxon>Anopheles</taxon>
    </lineage>
</organism>
<keyword evidence="1" id="KW-0472">Membrane</keyword>
<accession>A0A2M4D9X7</accession>
<dbReference type="EMBL" id="GGFL01010171">
    <property type="protein sequence ID" value="MBW74349.1"/>
    <property type="molecule type" value="Transcribed_RNA"/>
</dbReference>
<name>A0A2M4D9X7_ANODA</name>
<reference evidence="2" key="1">
    <citation type="submission" date="2018-01" db="EMBL/GenBank/DDBJ databases">
        <title>An insight into the sialome of Amazonian anophelines.</title>
        <authorList>
            <person name="Ribeiro J.M."/>
            <person name="Scarpassa V."/>
            <person name="Calvo E."/>
        </authorList>
    </citation>
    <scope>NUCLEOTIDE SEQUENCE</scope>
</reference>
<keyword evidence="1" id="KW-1133">Transmembrane helix</keyword>
<feature type="transmembrane region" description="Helical" evidence="1">
    <location>
        <begin position="20"/>
        <end position="40"/>
    </location>
</feature>
<dbReference type="AlphaFoldDB" id="A0A2M4D9X7"/>